<dbReference type="Proteomes" id="UP000014760">
    <property type="component" value="Unassembled WGS sequence"/>
</dbReference>
<feature type="region of interest" description="Disordered" evidence="1">
    <location>
        <begin position="1"/>
        <end position="23"/>
    </location>
</feature>
<dbReference type="HOGENOM" id="CLU_057925_0_0_1"/>
<accession>R7TB83</accession>
<reference evidence="3 5" key="2">
    <citation type="journal article" date="2013" name="Nature">
        <title>Insights into bilaterian evolution from three spiralian genomes.</title>
        <authorList>
            <person name="Simakov O."/>
            <person name="Marletaz F."/>
            <person name="Cho S.J."/>
            <person name="Edsinger-Gonzales E."/>
            <person name="Havlak P."/>
            <person name="Hellsten U."/>
            <person name="Kuo D.H."/>
            <person name="Larsson T."/>
            <person name="Lv J."/>
            <person name="Arendt D."/>
            <person name="Savage R."/>
            <person name="Osoegawa K."/>
            <person name="de Jong P."/>
            <person name="Grimwood J."/>
            <person name="Chapman J.A."/>
            <person name="Shapiro H."/>
            <person name="Aerts A."/>
            <person name="Otillar R.P."/>
            <person name="Terry A.Y."/>
            <person name="Boore J.L."/>
            <person name="Grigoriev I.V."/>
            <person name="Lindberg D.R."/>
            <person name="Seaver E.C."/>
            <person name="Weisblat D.A."/>
            <person name="Putnam N.H."/>
            <person name="Rokhsar D.S."/>
        </authorList>
    </citation>
    <scope>NUCLEOTIDE SEQUENCE</scope>
    <source>
        <strain evidence="3 5">I ESC-2004</strain>
    </source>
</reference>
<reference evidence="4" key="3">
    <citation type="submission" date="2015-06" db="UniProtKB">
        <authorList>
            <consortium name="EnsemblMetazoa"/>
        </authorList>
    </citation>
    <scope>IDENTIFICATION</scope>
</reference>
<dbReference type="EMBL" id="KB310691">
    <property type="protein sequence ID" value="ELT90969.1"/>
    <property type="molecule type" value="Genomic_DNA"/>
</dbReference>
<dbReference type="EnsemblMetazoa" id="CapteT196957">
    <property type="protein sequence ID" value="CapteP196957"/>
    <property type="gene ID" value="CapteG196957"/>
</dbReference>
<dbReference type="Pfam" id="PF00094">
    <property type="entry name" value="VWD"/>
    <property type="match status" value="1"/>
</dbReference>
<name>R7TB83_CAPTE</name>
<organism evidence="3">
    <name type="scientific">Capitella teleta</name>
    <name type="common">Polychaete worm</name>
    <dbReference type="NCBI Taxonomy" id="283909"/>
    <lineage>
        <taxon>Eukaryota</taxon>
        <taxon>Metazoa</taxon>
        <taxon>Spiralia</taxon>
        <taxon>Lophotrochozoa</taxon>
        <taxon>Annelida</taxon>
        <taxon>Polychaeta</taxon>
        <taxon>Sedentaria</taxon>
        <taxon>Scolecida</taxon>
        <taxon>Capitellidae</taxon>
        <taxon>Capitella</taxon>
    </lineage>
</organism>
<dbReference type="InterPro" id="IPR001846">
    <property type="entry name" value="VWF_type-D"/>
</dbReference>
<evidence type="ECO:0000256" key="1">
    <source>
        <dbReference type="SAM" id="MobiDB-lite"/>
    </source>
</evidence>
<gene>
    <name evidence="3" type="ORF">CAPTEDRAFT_196957</name>
</gene>
<evidence type="ECO:0000313" key="4">
    <source>
        <dbReference type="EnsemblMetazoa" id="CapteP196957"/>
    </source>
</evidence>
<dbReference type="AlphaFoldDB" id="R7TB83"/>
<evidence type="ECO:0000313" key="5">
    <source>
        <dbReference type="Proteomes" id="UP000014760"/>
    </source>
</evidence>
<sequence length="329" mass="36374">MEQVERDDWATETQGDVTRTTTPTSKAVCGAGKAPVCLTCHGATDEKDCFFKGVWKQCPDDTYTCVRRTYRNKAGQLRISRNCGQLAKCPAFKPGCMPDSEPSKSCSECSFKSPSTYSKCDFMDTSVCQLAGDPHCKQFNALPGEPLLNLNGHCKYNMVTTYCKPGRGHGWFELHASFMSANEGKSAFMQKLSITYHNDLYMLESNVIDLRTFGPVVLPFQKSGMEISKLNGLYFFKVSEGITIAWDGHHKVNVVVPKNIAVCGLCGQHTKDFEGADLRVGRSYVTAGCYNMNVTTEFNGMAKNKQEFIHSWFIGQNGQQACAKECGGP</sequence>
<dbReference type="PROSITE" id="PS51233">
    <property type="entry name" value="VWFD"/>
    <property type="match status" value="1"/>
</dbReference>
<protein>
    <recommendedName>
        <fullName evidence="2">VWFD domain-containing protein</fullName>
    </recommendedName>
</protein>
<dbReference type="EMBL" id="AMQN01003004">
    <property type="status" value="NOT_ANNOTATED_CDS"/>
    <property type="molecule type" value="Genomic_DNA"/>
</dbReference>
<evidence type="ECO:0000313" key="3">
    <source>
        <dbReference type="EMBL" id="ELT90969.1"/>
    </source>
</evidence>
<evidence type="ECO:0000259" key="2">
    <source>
        <dbReference type="PROSITE" id="PS51233"/>
    </source>
</evidence>
<reference evidence="5" key="1">
    <citation type="submission" date="2012-12" db="EMBL/GenBank/DDBJ databases">
        <authorList>
            <person name="Hellsten U."/>
            <person name="Grimwood J."/>
            <person name="Chapman J.A."/>
            <person name="Shapiro H."/>
            <person name="Aerts A."/>
            <person name="Otillar R.P."/>
            <person name="Terry A.Y."/>
            <person name="Boore J.L."/>
            <person name="Simakov O."/>
            <person name="Marletaz F."/>
            <person name="Cho S.-J."/>
            <person name="Edsinger-Gonzales E."/>
            <person name="Havlak P."/>
            <person name="Kuo D.-H."/>
            <person name="Larsson T."/>
            <person name="Lv J."/>
            <person name="Arendt D."/>
            <person name="Savage R."/>
            <person name="Osoegawa K."/>
            <person name="de Jong P."/>
            <person name="Lindberg D.R."/>
            <person name="Seaver E.C."/>
            <person name="Weisblat D.A."/>
            <person name="Putnam N.H."/>
            <person name="Grigoriev I.V."/>
            <person name="Rokhsar D.S."/>
        </authorList>
    </citation>
    <scope>NUCLEOTIDE SEQUENCE</scope>
    <source>
        <strain evidence="5">I ESC-2004</strain>
    </source>
</reference>
<feature type="compositionally biased region" description="Polar residues" evidence="1">
    <location>
        <begin position="11"/>
        <end position="23"/>
    </location>
</feature>
<keyword evidence="5" id="KW-1185">Reference proteome</keyword>
<proteinExistence type="predicted"/>
<feature type="domain" description="VWFD" evidence="2">
    <location>
        <begin position="126"/>
        <end position="323"/>
    </location>
</feature>